<organism evidence="1 2">
    <name type="scientific">Ligaoa zhengdingensis</name>
    <dbReference type="NCBI Taxonomy" id="2763658"/>
    <lineage>
        <taxon>Bacteria</taxon>
        <taxon>Bacillati</taxon>
        <taxon>Bacillota</taxon>
        <taxon>Clostridia</taxon>
        <taxon>Eubacteriales</taxon>
        <taxon>Oscillospiraceae</taxon>
        <taxon>Ligaoa</taxon>
    </lineage>
</organism>
<name>A0A926DWW9_9FIRM</name>
<dbReference type="RefSeq" id="WP_249282420.1">
    <property type="nucleotide sequence ID" value="NZ_JACRST010000004.1"/>
</dbReference>
<evidence type="ECO:0000313" key="1">
    <source>
        <dbReference type="EMBL" id="MBC8546271.1"/>
    </source>
</evidence>
<protein>
    <submittedName>
        <fullName evidence="1">Uncharacterized protein</fullName>
    </submittedName>
</protein>
<keyword evidence="2" id="KW-1185">Reference proteome</keyword>
<comment type="caution">
    <text evidence="1">The sequence shown here is derived from an EMBL/GenBank/DDBJ whole genome shotgun (WGS) entry which is preliminary data.</text>
</comment>
<reference evidence="1" key="1">
    <citation type="submission" date="2020-08" db="EMBL/GenBank/DDBJ databases">
        <title>Genome public.</title>
        <authorList>
            <person name="Liu C."/>
            <person name="Sun Q."/>
        </authorList>
    </citation>
    <scope>NUCLEOTIDE SEQUENCE</scope>
    <source>
        <strain evidence="1">NSJ-31</strain>
    </source>
</reference>
<dbReference type="AlphaFoldDB" id="A0A926DWW9"/>
<sequence>MLPGWSARPLVDENFQQGGQQIAAGNQLKMGGTSVAEDAQRLQNRHPVVGFRLQLDGVLRPRR</sequence>
<evidence type="ECO:0000313" key="2">
    <source>
        <dbReference type="Proteomes" id="UP000653127"/>
    </source>
</evidence>
<gene>
    <name evidence="1" type="ORF">H8711_04885</name>
</gene>
<proteinExistence type="predicted"/>
<dbReference type="Proteomes" id="UP000653127">
    <property type="component" value="Unassembled WGS sequence"/>
</dbReference>
<accession>A0A926DWW9</accession>
<dbReference type="EMBL" id="JACRST010000004">
    <property type="protein sequence ID" value="MBC8546271.1"/>
    <property type="molecule type" value="Genomic_DNA"/>
</dbReference>